<dbReference type="InterPro" id="IPR001452">
    <property type="entry name" value="SH3_domain"/>
</dbReference>
<protein>
    <recommendedName>
        <fullName evidence="11">Peroxisomal membrane protein PEX13</fullName>
    </recommendedName>
    <alternativeName>
        <fullName evidence="10">Peroxin-13</fullName>
    </alternativeName>
</protein>
<dbReference type="Pfam" id="PF14604">
    <property type="entry name" value="SH3_9"/>
    <property type="match status" value="1"/>
</dbReference>
<dbReference type="eggNOG" id="KOG3875">
    <property type="taxonomic scope" value="Eukaryota"/>
</dbReference>
<dbReference type="SUPFAM" id="SSF50044">
    <property type="entry name" value="SH3-domain"/>
    <property type="match status" value="1"/>
</dbReference>
<dbReference type="FunFam" id="2.30.30.40:FF:000109">
    <property type="entry name" value="Peroxisomal biogenesis factor 13"/>
    <property type="match status" value="1"/>
</dbReference>
<evidence type="ECO:0000256" key="10">
    <source>
        <dbReference type="ARBA" id="ARBA00029693"/>
    </source>
</evidence>
<dbReference type="PROSITE" id="PS50002">
    <property type="entry name" value="SH3"/>
    <property type="match status" value="1"/>
</dbReference>
<dbReference type="InterPro" id="IPR036028">
    <property type="entry name" value="SH3-like_dom_sf"/>
</dbReference>
<organism evidence="15 16">
    <name type="scientific">Nematostella vectensis</name>
    <name type="common">Starlet sea anemone</name>
    <dbReference type="NCBI Taxonomy" id="45351"/>
    <lineage>
        <taxon>Eukaryota</taxon>
        <taxon>Metazoa</taxon>
        <taxon>Cnidaria</taxon>
        <taxon>Anthozoa</taxon>
        <taxon>Hexacorallia</taxon>
        <taxon>Actiniaria</taxon>
        <taxon>Edwardsiidae</taxon>
        <taxon>Nematostella</taxon>
    </lineage>
</organism>
<evidence type="ECO:0000256" key="8">
    <source>
        <dbReference type="ARBA" id="ARBA00023136"/>
    </source>
</evidence>
<evidence type="ECO:0000313" key="16">
    <source>
        <dbReference type="Proteomes" id="UP000001593"/>
    </source>
</evidence>
<keyword evidence="7" id="KW-0811">Translocation</keyword>
<keyword evidence="9" id="KW-0576">Peroxisome</keyword>
<dbReference type="GO" id="GO:0015031">
    <property type="term" value="P:protein transport"/>
    <property type="evidence" value="ECO:0007669"/>
    <property type="project" value="UniProtKB-KW"/>
</dbReference>
<dbReference type="PRINTS" id="PR00452">
    <property type="entry name" value="SH3DOMAIN"/>
</dbReference>
<reference evidence="15 16" key="1">
    <citation type="journal article" date="2007" name="Science">
        <title>Sea anemone genome reveals ancestral eumetazoan gene repertoire and genomic organization.</title>
        <authorList>
            <person name="Putnam N.H."/>
            <person name="Srivastava M."/>
            <person name="Hellsten U."/>
            <person name="Dirks B."/>
            <person name="Chapman J."/>
            <person name="Salamov A."/>
            <person name="Terry A."/>
            <person name="Shapiro H."/>
            <person name="Lindquist E."/>
            <person name="Kapitonov V.V."/>
            <person name="Jurka J."/>
            <person name="Genikhovich G."/>
            <person name="Grigoriev I.V."/>
            <person name="Lucas S.M."/>
            <person name="Steele R.E."/>
            <person name="Finnerty J.R."/>
            <person name="Technau U."/>
            <person name="Martindale M.Q."/>
            <person name="Rokhsar D.S."/>
        </authorList>
    </citation>
    <scope>NUCLEOTIDE SEQUENCE [LARGE SCALE GENOMIC DNA]</scope>
    <source>
        <strain evidence="16">CH2 X CH6</strain>
    </source>
</reference>
<feature type="non-terminal residue" evidence="15">
    <location>
        <position position="1"/>
    </location>
</feature>
<comment type="subcellular location">
    <subcellularLocation>
        <location evidence="12">Peroxisome membrane</location>
    </subcellularLocation>
</comment>
<keyword evidence="8" id="KW-0472">Membrane</keyword>
<proteinExistence type="inferred from homology"/>
<keyword evidence="2 13" id="KW-0728">SH3 domain</keyword>
<sequence length="75" mass="8113">GEGDHVLAKAEFDFNAQGEDELSFAAGTVLRLAPKGKQPRMRGWLLATVDGVKDGIVPGNYVKVWNTLTSQLTNL</sequence>
<evidence type="ECO:0000256" key="3">
    <source>
        <dbReference type="ARBA" id="ARBA00022448"/>
    </source>
</evidence>
<keyword evidence="4" id="KW-0812">Transmembrane</keyword>
<evidence type="ECO:0000259" key="14">
    <source>
        <dbReference type="PROSITE" id="PS50002"/>
    </source>
</evidence>
<feature type="domain" description="SH3" evidence="14">
    <location>
        <begin position="3"/>
        <end position="67"/>
    </location>
</feature>
<accession>A7SC49</accession>
<evidence type="ECO:0000256" key="5">
    <source>
        <dbReference type="ARBA" id="ARBA00022927"/>
    </source>
</evidence>
<dbReference type="PhylomeDB" id="A7SC49"/>
<keyword evidence="6" id="KW-1133">Transmembrane helix</keyword>
<evidence type="ECO:0000256" key="4">
    <source>
        <dbReference type="ARBA" id="ARBA00022692"/>
    </source>
</evidence>
<evidence type="ECO:0000256" key="1">
    <source>
        <dbReference type="ARBA" id="ARBA00006033"/>
    </source>
</evidence>
<dbReference type="InParanoid" id="A7SC49"/>
<evidence type="ECO:0000256" key="2">
    <source>
        <dbReference type="ARBA" id="ARBA00022443"/>
    </source>
</evidence>
<evidence type="ECO:0000256" key="9">
    <source>
        <dbReference type="ARBA" id="ARBA00023140"/>
    </source>
</evidence>
<dbReference type="STRING" id="45351.A7SC49"/>
<comment type="similarity">
    <text evidence="1">Belongs to the peroxin-13 family.</text>
</comment>
<evidence type="ECO:0000256" key="12">
    <source>
        <dbReference type="ARBA" id="ARBA00046271"/>
    </source>
</evidence>
<keyword evidence="16" id="KW-1185">Reference proteome</keyword>
<evidence type="ECO:0000256" key="11">
    <source>
        <dbReference type="ARBA" id="ARBA00034535"/>
    </source>
</evidence>
<dbReference type="Proteomes" id="UP000001593">
    <property type="component" value="Unassembled WGS sequence"/>
</dbReference>
<gene>
    <name evidence="15" type="ORF">NEMVEDRAFT_v1g112780</name>
</gene>
<dbReference type="EMBL" id="DS469620">
    <property type="protein sequence ID" value="EDO38771.1"/>
    <property type="molecule type" value="Genomic_DNA"/>
</dbReference>
<keyword evidence="5" id="KW-0653">Protein transport</keyword>
<evidence type="ECO:0000256" key="6">
    <source>
        <dbReference type="ARBA" id="ARBA00022989"/>
    </source>
</evidence>
<evidence type="ECO:0000256" key="7">
    <source>
        <dbReference type="ARBA" id="ARBA00023010"/>
    </source>
</evidence>
<dbReference type="HOGENOM" id="CLU_2678113_0_0_1"/>
<dbReference type="KEGG" id="nve:5510366"/>
<dbReference type="AlphaFoldDB" id="A7SC49"/>
<dbReference type="GO" id="GO:0005778">
    <property type="term" value="C:peroxisomal membrane"/>
    <property type="evidence" value="ECO:0007669"/>
    <property type="project" value="UniProtKB-SubCell"/>
</dbReference>
<evidence type="ECO:0000256" key="13">
    <source>
        <dbReference type="PROSITE-ProRule" id="PRU00192"/>
    </source>
</evidence>
<name>A7SC49_NEMVE</name>
<dbReference type="SMART" id="SM00326">
    <property type="entry name" value="SH3"/>
    <property type="match status" value="1"/>
</dbReference>
<keyword evidence="3" id="KW-0813">Transport</keyword>
<dbReference type="Gene3D" id="2.30.30.40">
    <property type="entry name" value="SH3 Domains"/>
    <property type="match status" value="1"/>
</dbReference>
<evidence type="ECO:0000313" key="15">
    <source>
        <dbReference type="EMBL" id="EDO38771.1"/>
    </source>
</evidence>
<dbReference type="CDD" id="cd11864">
    <property type="entry name" value="SH3_PEX13_eumet"/>
    <property type="match status" value="1"/>
</dbReference>